<reference evidence="1" key="5">
    <citation type="submission" date="2025-09" db="UniProtKB">
        <authorList>
            <consortium name="Ensembl"/>
        </authorList>
    </citation>
    <scope>IDENTIFICATION</scope>
</reference>
<accession>A0A7P0TBF2</accession>
<dbReference type="HGNC" id="HGNC:89">
    <property type="gene designation" value="ACADM"/>
</dbReference>
<dbReference type="PANTHER" id="PTHR46254">
    <property type="entry name" value="PROTEIN GVQW1-RELATED"/>
    <property type="match status" value="1"/>
</dbReference>
<name>A0A7P0TBF2_HUMAN</name>
<dbReference type="Ensembl" id="ENST00000679709.1">
    <property type="protein sequence ID" value="ENSP00000506623.1"/>
    <property type="gene ID" value="ENSG00000117054.16"/>
</dbReference>
<organism evidence="1 2">
    <name type="scientific">Homo sapiens</name>
    <name type="common">Human</name>
    <dbReference type="NCBI Taxonomy" id="9606"/>
    <lineage>
        <taxon>Eukaryota</taxon>
        <taxon>Metazoa</taxon>
        <taxon>Chordata</taxon>
        <taxon>Craniata</taxon>
        <taxon>Vertebrata</taxon>
        <taxon>Euteleostomi</taxon>
        <taxon>Mammalia</taxon>
        <taxon>Eutheria</taxon>
        <taxon>Euarchontoglires</taxon>
        <taxon>Primates</taxon>
        <taxon>Haplorrhini</taxon>
        <taxon>Catarrhini</taxon>
        <taxon>Hominidae</taxon>
        <taxon>Homo</taxon>
    </lineage>
</organism>
<gene>
    <name evidence="1" type="primary">ACADM</name>
</gene>
<dbReference type="OpenTargets" id="ENSG00000117054"/>
<dbReference type="GeneTree" id="ENSGT00940000158429"/>
<reference evidence="1 2" key="3">
    <citation type="journal article" date="2006" name="Nature">
        <title>The DNA sequence and biological annotation of human chromosome 1.</title>
        <authorList>
            <person name="Gregory S.G."/>
            <person name="Barlow K.F."/>
            <person name="McLay K.E."/>
            <person name="Kaul R."/>
            <person name="Swarbreck D."/>
            <person name="Dunham A."/>
            <person name="Scott C.E."/>
            <person name="Howe K.L."/>
            <person name="Woodfine K."/>
            <person name="Spencer C.C."/>
            <person name="Jones M.C."/>
            <person name="Gillson C."/>
            <person name="Searle S."/>
            <person name="Zhou Y."/>
            <person name="Kokocinski F."/>
            <person name="McDonald L."/>
            <person name="Evans R."/>
            <person name="Phillips K."/>
            <person name="Atkinson A."/>
            <person name="Cooper R."/>
            <person name="Jones C."/>
            <person name="Hall R.E."/>
            <person name="Andrews T.D."/>
            <person name="Lloyd C."/>
            <person name="Ainscough R."/>
            <person name="Almeida J.P."/>
            <person name="Ambrose K.D."/>
            <person name="Anderson F."/>
            <person name="Andrew R.W."/>
            <person name="Ashwell R.I."/>
            <person name="Aubin K."/>
            <person name="Babbage A.K."/>
            <person name="Bagguley C.L."/>
            <person name="Bailey J."/>
            <person name="Beasley H."/>
            <person name="Bethel G."/>
            <person name="Bird C.P."/>
            <person name="Bray-Allen S."/>
            <person name="Brown J.Y."/>
            <person name="Brown A.J."/>
            <person name="Buckley D."/>
            <person name="Burton J."/>
            <person name="Bye J."/>
            <person name="Carder C."/>
            <person name="Chapman J.C."/>
            <person name="Clark S.Y."/>
            <person name="Clarke G."/>
            <person name="Clee C."/>
            <person name="Cobley V."/>
            <person name="Collier R.E."/>
            <person name="Corby N."/>
            <person name="Coville G.J."/>
            <person name="Davies J."/>
            <person name="Deadman R."/>
            <person name="Dunn M."/>
            <person name="Earthrowl M."/>
            <person name="Ellington A.G."/>
            <person name="Errington H."/>
            <person name="Frankish A."/>
            <person name="Frankland J."/>
            <person name="French L."/>
            <person name="Garner P."/>
            <person name="Garnett J."/>
            <person name="Gay L."/>
            <person name="Ghori M.R."/>
            <person name="Gibson R."/>
            <person name="Gilby L.M."/>
            <person name="Gillett W."/>
            <person name="Glithero R.J."/>
            <person name="Grafham D.V."/>
            <person name="Griffiths C."/>
            <person name="Griffiths-Jones S."/>
            <person name="Grocock R."/>
            <person name="Hammond S."/>
            <person name="Harrison E.S."/>
            <person name="Hart E."/>
            <person name="Haugen E."/>
            <person name="Heath P.D."/>
            <person name="Holmes S."/>
            <person name="Holt K."/>
            <person name="Howden P.J."/>
            <person name="Hunt A.R."/>
            <person name="Hunt S.E."/>
            <person name="Hunter G."/>
            <person name="Isherwood J."/>
            <person name="James R."/>
            <person name="Johnson C."/>
            <person name="Johnson D."/>
            <person name="Joy A."/>
            <person name="Kay M."/>
            <person name="Kershaw J.K."/>
            <person name="Kibukawa M."/>
            <person name="Kimberley A.M."/>
            <person name="King A."/>
            <person name="Knights A.J."/>
            <person name="Lad H."/>
            <person name="Laird G."/>
            <person name="Lawlor S."/>
            <person name="Leongamornlert D.A."/>
            <person name="Lloyd D.M."/>
            <person name="Loveland J."/>
            <person name="Lovell J."/>
            <person name="Lush M.J."/>
            <person name="Lyne R."/>
            <person name="Martin S."/>
            <person name="Mashreghi-Mohammadi M."/>
            <person name="Matthews L."/>
            <person name="Matthews N.S."/>
            <person name="McLaren S."/>
            <person name="Milne S."/>
            <person name="Mistry S."/>
            <person name="Moore M.J."/>
            <person name="Nickerson T."/>
            <person name="O'Dell C.N."/>
            <person name="Oliver K."/>
            <person name="Palmeiri A."/>
            <person name="Palmer S.A."/>
            <person name="Parker A."/>
            <person name="Patel D."/>
            <person name="Pearce A.V."/>
            <person name="Peck A.I."/>
            <person name="Pelan S."/>
            <person name="Phelps K."/>
            <person name="Phillimore B.J."/>
            <person name="Plumb R."/>
            <person name="Rajan J."/>
            <person name="Raymond C."/>
            <person name="Rouse G."/>
            <person name="Saenphimmachak C."/>
            <person name="Sehra H.K."/>
            <person name="Sheridan E."/>
            <person name="Shownkeen R."/>
            <person name="Sims S."/>
            <person name="Skuce C.D."/>
            <person name="Smith M."/>
            <person name="Steward C."/>
            <person name="Subramanian S."/>
            <person name="Sycamore N."/>
            <person name="Tracey A."/>
            <person name="Tromans A."/>
            <person name="Van Helmond Z."/>
            <person name="Wall M."/>
            <person name="Wallis J.M."/>
            <person name="White S."/>
            <person name="Whitehead S.L."/>
            <person name="Wilkinson J.E."/>
            <person name="Willey D.L."/>
            <person name="Williams H."/>
            <person name="Wilming L."/>
            <person name="Wray P.W."/>
            <person name="Wu Z."/>
            <person name="Coulson A."/>
            <person name="Vaudin M."/>
            <person name="Sulston J.E."/>
            <person name="Durbin R."/>
            <person name="Hubbard T."/>
            <person name="Wooster R."/>
            <person name="Dunham I."/>
            <person name="Carter N.P."/>
            <person name="McVean G."/>
            <person name="Ross M.T."/>
            <person name="Harrow J."/>
            <person name="Olson M.V."/>
            <person name="Beck S."/>
            <person name="Rogers J."/>
            <person name="Bentley D.R."/>
            <person name="Banerjee R."/>
            <person name="Bryant S.P."/>
            <person name="Burford D.C."/>
            <person name="Burrill W.D."/>
            <person name="Clegg S.M."/>
            <person name="Dhami P."/>
            <person name="Dovey O."/>
            <person name="Faulkner L.M."/>
            <person name="Gribble S.M."/>
            <person name="Langford C.F."/>
            <person name="Pandian R.D."/>
            <person name="Porter K.M."/>
            <person name="Prigmore E."/>
        </authorList>
    </citation>
    <scope>NUCLEOTIDE SEQUENCE [LARGE SCALE GENOMIC DNA]</scope>
</reference>
<evidence type="ECO:0000313" key="1">
    <source>
        <dbReference type="Ensembl" id="ENSP00000506623.1"/>
    </source>
</evidence>
<reference evidence="1 2" key="1">
    <citation type="journal article" date="2001" name="Nature">
        <title>Initial sequencing and analysis of the human genome.</title>
        <authorList>
            <consortium name="International Human Genome Sequencing Consortium"/>
            <person name="Lander E.S."/>
            <person name="Linton L.M."/>
            <person name="Birren B."/>
            <person name="Nusbaum C."/>
            <person name="Zody M.C."/>
            <person name="Baldwin J."/>
            <person name="Devon K."/>
            <person name="Dewar K."/>
            <person name="Doyle M."/>
            <person name="FitzHugh W."/>
            <person name="Funke R."/>
            <person name="Gage D."/>
            <person name="Harris K."/>
            <person name="Heaford A."/>
            <person name="Howland J."/>
            <person name="Kann L."/>
            <person name="Lehoczky J."/>
            <person name="LeVine R."/>
            <person name="McEwan P."/>
            <person name="McKernan K."/>
            <person name="Meldrim J."/>
            <person name="Mesirov J.P."/>
            <person name="Miranda C."/>
            <person name="Morris W."/>
            <person name="Naylor J."/>
            <person name="Raymond C."/>
            <person name="Rosetti M."/>
            <person name="Santos R."/>
            <person name="Sheridan A."/>
            <person name="Sougnez C."/>
            <person name="Stange-Thomann N."/>
            <person name="Stojanovic N."/>
            <person name="Subramanian A."/>
            <person name="Wyman D."/>
            <person name="Rogers J."/>
            <person name="Sulston J."/>
            <person name="Ainscough R."/>
            <person name="Beck S."/>
            <person name="Bentley D."/>
            <person name="Burton J."/>
            <person name="Clee C."/>
            <person name="Carter N."/>
            <person name="Coulson A."/>
            <person name="Deadman R."/>
            <person name="Deloukas P."/>
            <person name="Dunham A."/>
            <person name="Dunham I."/>
            <person name="Durbin R."/>
            <person name="French L."/>
            <person name="Grafham D."/>
            <person name="Gregory S."/>
            <person name="Hubbard T."/>
            <person name="Humphray S."/>
            <person name="Hunt A."/>
            <person name="Jones M."/>
            <person name="Lloyd C."/>
            <person name="McMurray A."/>
            <person name="Matthews L."/>
            <person name="Mercer S."/>
            <person name="Milne S."/>
            <person name="Mullikin J.C."/>
            <person name="Mungall A."/>
            <person name="Plumb R."/>
            <person name="Ross M."/>
            <person name="Shownkeen R."/>
            <person name="Sims S."/>
            <person name="Waterston R.H."/>
            <person name="Wilson R.K."/>
            <person name="Hillier L.W."/>
            <person name="McPherson J.D."/>
            <person name="Marra M.A."/>
            <person name="Mardis E.R."/>
            <person name="Fulton L.A."/>
            <person name="Chinwalla A.T."/>
            <person name="Pepin K.H."/>
            <person name="Gish W.R."/>
            <person name="Chissoe S.L."/>
            <person name="Wendl M.C."/>
            <person name="Delehaunty K.D."/>
            <person name="Miner T.L."/>
            <person name="Delehaunty A."/>
            <person name="Kramer J.B."/>
            <person name="Cook L.L."/>
            <person name="Fulton R.S."/>
            <person name="Johnson D.L."/>
            <person name="Minx P.J."/>
            <person name="Clifton S.W."/>
            <person name="Hawkins T."/>
            <person name="Branscomb E."/>
            <person name="Predki P."/>
            <person name="Richardson P."/>
            <person name="Wenning S."/>
            <person name="Slezak T."/>
            <person name="Doggett N."/>
            <person name="Cheng J.F."/>
            <person name="Olsen A."/>
            <person name="Lucas S."/>
            <person name="Elkin C."/>
            <person name="Uberbacher E."/>
            <person name="Frazier M."/>
            <person name="Gibbs R.A."/>
            <person name="Muzny D.M."/>
            <person name="Scherer S.E."/>
            <person name="Bouck J.B."/>
            <person name="Sodergren E.J."/>
            <person name="Worley K.C."/>
            <person name="Rives C.M."/>
            <person name="Gorrell J.H."/>
            <person name="Metzker M.L."/>
            <person name="Naylor S.L."/>
            <person name="Kucherlapati R.S."/>
            <person name="Nelson D.L."/>
            <person name="Weinstock G.M."/>
            <person name="Sakaki Y."/>
            <person name="Fujiyama A."/>
            <person name="Hattori M."/>
            <person name="Yada T."/>
            <person name="Toyoda A."/>
            <person name="Itoh T."/>
            <person name="Kawagoe C."/>
            <person name="Watanabe H."/>
            <person name="Totoki Y."/>
            <person name="Taylor T."/>
            <person name="Weissenbach J."/>
            <person name="Heilig R."/>
            <person name="Saurin W."/>
            <person name="Artiguenave F."/>
            <person name="Brottier P."/>
            <person name="Bruls T."/>
            <person name="Pelletier E."/>
            <person name="Robert C."/>
            <person name="Wincker P."/>
            <person name="Smith D.R."/>
            <person name="Doucette-Stamm L."/>
            <person name="Rubenfield M."/>
            <person name="Weinstock K."/>
            <person name="Lee H.M."/>
            <person name="Dubois J."/>
            <person name="Rosenthal A."/>
            <person name="Platzer M."/>
            <person name="Nyakatura G."/>
            <person name="Taudien S."/>
            <person name="Rump A."/>
            <person name="Yang H."/>
            <person name="Yu J."/>
            <person name="Wang J."/>
            <person name="Huang G."/>
            <person name="Gu J."/>
            <person name="Hood L."/>
            <person name="Rowen L."/>
            <person name="Madan A."/>
            <person name="Qin S."/>
            <person name="Davis R.W."/>
            <person name="Federspiel N.A."/>
            <person name="Abola A.P."/>
            <person name="Proctor M.J."/>
            <person name="Myers R.M."/>
            <person name="Schmutz J."/>
            <person name="Dickson M."/>
            <person name="Grimwood J."/>
            <person name="Cox D.R."/>
            <person name="Olson M.V."/>
            <person name="Kaul R."/>
            <person name="Raymond C."/>
            <person name="Shimizu N."/>
            <person name="Kawasaki K."/>
            <person name="Minoshima S."/>
            <person name="Evans G.A."/>
            <person name="Athanasiou M."/>
            <person name="Schultz R."/>
            <person name="Roe B.A."/>
            <person name="Chen F."/>
            <person name="Pan H."/>
            <person name="Ramser J."/>
            <person name="Lehrach H."/>
            <person name="Reinhardt R."/>
            <person name="McCombie W.R."/>
            <person name="de la Bastide M."/>
            <person name="Dedhia N."/>
            <person name="Blocker H."/>
            <person name="Hornischer K."/>
            <person name="Nordsiek G."/>
            <person name="Agarwala R."/>
            <person name="Aravind L."/>
            <person name="Bailey J.A."/>
            <person name="Bateman A."/>
            <person name="Batzoglou S."/>
            <person name="Birney E."/>
            <person name="Bork P."/>
            <person name="Brown D.G."/>
            <person name="Burge C.B."/>
            <person name="Cerutti L."/>
            <person name="Chen H.C."/>
            <person name="Church D."/>
            <person name="Clamp M."/>
            <person name="Copley R.R."/>
            <person name="Doerks T."/>
            <person name="Eddy S.R."/>
            <person name="Eichler E.E."/>
            <person name="Furey T.S."/>
            <person name="Galagan J."/>
            <person name="Gilbert J.G."/>
            <person name="Harmon C."/>
            <person name="Hayashizaki Y."/>
            <person name="Haussler D."/>
            <person name="Hermjakob H."/>
            <person name="Hokamp K."/>
            <person name="Jang W."/>
            <person name="Johnson L.S."/>
            <person name="Jones T.A."/>
            <person name="Kasif S."/>
            <person name="Kaspryzk A."/>
            <person name="Kennedy S."/>
            <person name="Kent W.J."/>
            <person name="Kitts P."/>
            <person name="Koonin E.V."/>
            <person name="Korf I."/>
            <person name="Kulp D."/>
            <person name="Lancet D."/>
            <person name="Lowe T.M."/>
            <person name="McLysaght A."/>
            <person name="Mikkelsen T."/>
            <person name="Moran J.V."/>
            <person name="Mulder N."/>
            <person name="Pollara V.J."/>
            <person name="Ponting C.P."/>
            <person name="Schuler G."/>
            <person name="Schultz J."/>
            <person name="Slater G."/>
            <person name="Smit A.F."/>
            <person name="Stupka E."/>
            <person name="Szustakowski J."/>
            <person name="Thierry-Mieg D."/>
            <person name="Thierry-Mieg J."/>
            <person name="Wagner L."/>
            <person name="Wallis J."/>
            <person name="Wheeler R."/>
            <person name="Williams A."/>
            <person name="Wolf Y.I."/>
            <person name="Wolfe K.H."/>
            <person name="Yang S.P."/>
            <person name="Yeh R.F."/>
            <person name="Collins F."/>
            <person name="Guyer M.S."/>
            <person name="Peterson J."/>
            <person name="Felsenfeld A."/>
            <person name="Wetterstrand K.A."/>
            <person name="Patrinos A."/>
            <person name="Morgan M.J."/>
            <person name="de Jong P."/>
            <person name="Catanese J.J."/>
            <person name="Osoegawa K."/>
            <person name="Shizuya H."/>
            <person name="Choi S."/>
            <person name="Chen Y.J."/>
        </authorList>
    </citation>
    <scope>NUCLEOTIDE SEQUENCE [LARGE SCALE GENOMIC DNA]</scope>
</reference>
<protein>
    <submittedName>
        <fullName evidence="1">Acyl-CoA dehydrogenase medium chain</fullName>
    </submittedName>
</protein>
<reference evidence="1" key="4">
    <citation type="submission" date="2025-08" db="UniProtKB">
        <authorList>
            <consortium name="Ensembl"/>
        </authorList>
    </citation>
    <scope>IDENTIFICATION</scope>
</reference>
<dbReference type="OrthoDB" id="434771at2759"/>
<dbReference type="Ensembl" id="ENST00000679709.1">
    <property type="protein sequence ID" value="ENSP00000506623.1"/>
    <property type="gene ID" value="ENSG00000117054.15"/>
</dbReference>
<reference evidence="1 2" key="2">
    <citation type="journal article" date="2004" name="Nature">
        <title>Finishing the euchromatic sequence of the human genome.</title>
        <authorList>
            <consortium name="International Human Genome Sequencing Consortium"/>
        </authorList>
    </citation>
    <scope>NUCLEOTIDE SEQUENCE [LARGE SCALE GENOMIC DNA]</scope>
</reference>
<dbReference type="AlphaFoldDB" id="A0A7P0TBF2"/>
<dbReference type="Proteomes" id="UP000005640">
    <property type="component" value="Chromosome 1"/>
</dbReference>
<proteinExistence type="predicted"/>
<sequence>MAAGFGRCCRTESCSVTQAGMQWCSLGSLQPPPSGFKRFSCLSVPSSWDYRS</sequence>
<dbReference type="Bgee" id="ENSG00000117054">
    <property type="expression patterns" value="Expressed in jejunal mucosa and 206 other cell types or tissues"/>
</dbReference>
<dbReference type="EMBL" id="AL357314">
    <property type="status" value="NOT_ANNOTATED_CDS"/>
    <property type="molecule type" value="Genomic_DNA"/>
</dbReference>
<keyword evidence="2" id="KW-1185">Reference proteome</keyword>
<evidence type="ECO:0000313" key="2">
    <source>
        <dbReference type="Proteomes" id="UP000005640"/>
    </source>
</evidence>